<dbReference type="Proteomes" id="UP000309667">
    <property type="component" value="Unassembled WGS sequence"/>
</dbReference>
<protein>
    <submittedName>
        <fullName evidence="1">DUF2384 domain-containing protein</fullName>
    </submittedName>
</protein>
<evidence type="ECO:0000313" key="2">
    <source>
        <dbReference type="Proteomes" id="UP000309667"/>
    </source>
</evidence>
<dbReference type="RefSeq" id="WP_136559675.1">
    <property type="nucleotide sequence ID" value="NZ_STGT01000005.1"/>
</dbReference>
<reference evidence="1 2" key="1">
    <citation type="submission" date="2019-04" db="EMBL/GenBank/DDBJ databases">
        <title>Genome sequence of strain 7209-2.</title>
        <authorList>
            <person name="Gao J."/>
            <person name="Sun J."/>
        </authorList>
    </citation>
    <scope>NUCLEOTIDE SEQUENCE [LARGE SCALE GENOMIC DNA]</scope>
    <source>
        <strain evidence="1 2">7209-2</strain>
    </source>
</reference>
<proteinExistence type="predicted"/>
<organism evidence="1 2">
    <name type="scientific">Rhizobium rhizophilum</name>
    <dbReference type="NCBI Taxonomy" id="1850373"/>
    <lineage>
        <taxon>Bacteria</taxon>
        <taxon>Pseudomonadati</taxon>
        <taxon>Pseudomonadota</taxon>
        <taxon>Alphaproteobacteria</taxon>
        <taxon>Hyphomicrobiales</taxon>
        <taxon>Rhizobiaceae</taxon>
        <taxon>Rhizobium/Agrobacterium group</taxon>
        <taxon>Rhizobium</taxon>
    </lineage>
</organism>
<keyword evidence="2" id="KW-1185">Reference proteome</keyword>
<comment type="caution">
    <text evidence="1">The sequence shown here is derived from an EMBL/GenBank/DDBJ whole genome shotgun (WGS) entry which is preliminary data.</text>
</comment>
<gene>
    <name evidence="1" type="ORF">E9677_19160</name>
</gene>
<dbReference type="EMBL" id="STGT01000005">
    <property type="protein sequence ID" value="THV11623.1"/>
    <property type="molecule type" value="Genomic_DNA"/>
</dbReference>
<evidence type="ECO:0000313" key="1">
    <source>
        <dbReference type="EMBL" id="THV11623.1"/>
    </source>
</evidence>
<accession>A0ABY2QSE9</accession>
<sequence length="163" mass="17021">MSNSGNKIRIPQPVKQVVVDAALLPKAPAQPVAATGKRKTKAATPVVASPAAAVDGKAKVNVVAPVAPQVAAMRQKLKQQSVQAQIARVDAAIEAGTVSPADAKTLVLTLAMKRLGSKETAEKWYRSQHLEAFGGRTPAQMVRAGELKALVSLMRAEAAQNKA</sequence>
<name>A0ABY2QSE9_9HYPH</name>